<reference evidence="3 4" key="1">
    <citation type="submission" date="2020-07" db="EMBL/GenBank/DDBJ databases">
        <authorList>
            <person name="Zhuang K."/>
            <person name="Ran Y."/>
        </authorList>
    </citation>
    <scope>NUCLEOTIDE SEQUENCE [LARGE SCALE GENOMIC DNA]</scope>
    <source>
        <strain evidence="3 4">WCH-YHL-001</strain>
    </source>
</reference>
<feature type="domain" description="AMP-dependent synthetase/ligase" evidence="2">
    <location>
        <begin position="13"/>
        <end position="406"/>
    </location>
</feature>
<accession>A0A7D6ZDF0</accession>
<evidence type="ECO:0000313" key="3">
    <source>
        <dbReference type="EMBL" id="QLY28279.1"/>
    </source>
</evidence>
<name>A0A7D6ZDF0_9NOCA</name>
<dbReference type="GO" id="GO:0070566">
    <property type="term" value="F:adenylyltransferase activity"/>
    <property type="evidence" value="ECO:0007669"/>
    <property type="project" value="TreeGrafter"/>
</dbReference>
<dbReference type="KEGG" id="nhu:H0264_23145"/>
<organism evidence="3 4">
    <name type="scientific">Nocardia huaxiensis</name>
    <dbReference type="NCBI Taxonomy" id="2755382"/>
    <lineage>
        <taxon>Bacteria</taxon>
        <taxon>Bacillati</taxon>
        <taxon>Actinomycetota</taxon>
        <taxon>Actinomycetes</taxon>
        <taxon>Mycobacteriales</taxon>
        <taxon>Nocardiaceae</taxon>
        <taxon>Nocardia</taxon>
    </lineage>
</organism>
<protein>
    <submittedName>
        <fullName evidence="3">AMP-binding protein</fullName>
    </submittedName>
</protein>
<gene>
    <name evidence="3" type="ORF">H0264_23145</name>
</gene>
<dbReference type="GO" id="GO:0005886">
    <property type="term" value="C:plasma membrane"/>
    <property type="evidence" value="ECO:0007669"/>
    <property type="project" value="TreeGrafter"/>
</dbReference>
<dbReference type="NCBIfam" id="NF005850">
    <property type="entry name" value="PRK07768.1"/>
    <property type="match status" value="1"/>
</dbReference>
<dbReference type="Gene3D" id="3.40.50.12780">
    <property type="entry name" value="N-terminal domain of ligase-like"/>
    <property type="match status" value="1"/>
</dbReference>
<dbReference type="Pfam" id="PF00501">
    <property type="entry name" value="AMP-binding"/>
    <property type="match status" value="1"/>
</dbReference>
<dbReference type="InterPro" id="IPR045851">
    <property type="entry name" value="AMP-bd_C_sf"/>
</dbReference>
<evidence type="ECO:0000259" key="2">
    <source>
        <dbReference type="Pfam" id="PF00501"/>
    </source>
</evidence>
<dbReference type="RefSeq" id="WP_181579487.1">
    <property type="nucleotide sequence ID" value="NZ_CP059399.1"/>
</dbReference>
<dbReference type="InterPro" id="IPR000873">
    <property type="entry name" value="AMP-dep_synth/lig_dom"/>
</dbReference>
<dbReference type="Proteomes" id="UP000515512">
    <property type="component" value="Chromosome"/>
</dbReference>
<dbReference type="AlphaFoldDB" id="A0A7D6ZDF0"/>
<sequence>MSSFTDRLLATGQQSKAAFISSSGARVFTSKTWIDVHAEARGAAAVLRERGIGPGQVVAVLAGSPAEVAPIVQAIWLRGAAVTMLHQPTPRTDLVEWMAGTVRTIAMIQAGLVVVGAPFEAASAHLSAAGVSHVATAELVAGGGDPEAGDSCIRHGAEHDLALLQLTSGSTGIPKAIPITHESLYQNLRNTEPLLDTGRADTVMVSWLPLFHDMGMVGFLSSSMTLGYSLVKATPSDFMSAPRVWAEMLSDHAGTHTAAPNFAYDILARTLQRAEDGAYDLSSVRCMLNGAEPVSPATMHRVGAEGRRFGLPAGAGSPCYGMAEATLVVSCSAPGRGTVVDRIDPDALENSRRAVPDATPGNRALPTLGRIIDGIEAKIVGAQGKTLGVREVGDLHLRGVSITKNYITVDGIQPALDNAGWLDTGDRAYFTEDGQLVVCGRSKDLIIIGGRNIFPTDIERSLSTLPTARAGGIAAVPIQKDNGAEGFAVLLESADHSDSAARTALENAARERVIATIDARPLLVMVLPPGALPKTSSGKIRRLEAAKLVPELL</sequence>
<dbReference type="GO" id="GO:0006633">
    <property type="term" value="P:fatty acid biosynthetic process"/>
    <property type="evidence" value="ECO:0007669"/>
    <property type="project" value="TreeGrafter"/>
</dbReference>
<evidence type="ECO:0000313" key="4">
    <source>
        <dbReference type="Proteomes" id="UP000515512"/>
    </source>
</evidence>
<comment type="similarity">
    <text evidence="1">Belongs to the ATP-dependent AMP-binding enzyme family.</text>
</comment>
<dbReference type="InterPro" id="IPR042099">
    <property type="entry name" value="ANL_N_sf"/>
</dbReference>
<evidence type="ECO:0000256" key="1">
    <source>
        <dbReference type="ARBA" id="ARBA00006432"/>
    </source>
</evidence>
<dbReference type="PANTHER" id="PTHR22754">
    <property type="entry name" value="DISCO-INTERACTING PROTEIN 2 DIP2 -RELATED"/>
    <property type="match status" value="1"/>
</dbReference>
<dbReference type="PROSITE" id="PS00455">
    <property type="entry name" value="AMP_BINDING"/>
    <property type="match status" value="1"/>
</dbReference>
<dbReference type="SUPFAM" id="SSF56801">
    <property type="entry name" value="Acetyl-CoA synthetase-like"/>
    <property type="match status" value="1"/>
</dbReference>
<proteinExistence type="inferred from homology"/>
<dbReference type="EMBL" id="CP059399">
    <property type="protein sequence ID" value="QLY28279.1"/>
    <property type="molecule type" value="Genomic_DNA"/>
</dbReference>
<dbReference type="InterPro" id="IPR020845">
    <property type="entry name" value="AMP-binding_CS"/>
</dbReference>
<dbReference type="PANTHER" id="PTHR22754:SF32">
    <property type="entry name" value="DISCO-INTERACTING PROTEIN 2"/>
    <property type="match status" value="1"/>
</dbReference>
<dbReference type="Gene3D" id="3.30.300.30">
    <property type="match status" value="1"/>
</dbReference>
<keyword evidence="4" id="KW-1185">Reference proteome</keyword>